<evidence type="ECO:0000313" key="1">
    <source>
        <dbReference type="EMBL" id="MBO8415331.1"/>
    </source>
</evidence>
<sequence length="285" mass="31753">MGSAKKKARRAARAAGAAADLLDMLQNMPNLQPEKKPKLSPAELAAEAEAAAAQIRSFTDLPESKYDAEYFMNEYLEYSGTRLSAEAAACYTTLKGLMDKKFQDIFLGSGRLSELSAAELMTFAVVDRCIGLHGEIYRADDEDQAKLQKLRALLQQFQYLSDYLLRSEICGVDMDLYDEHAELRRVTFRELDGYSLDLGAVLFYQVRALYDEHEDALPLNLAELNAIAEKLAADFAAMHISSTEPDLSEQLSIAALILDYDEQFKELAAALKEQETALGRSLRRA</sequence>
<evidence type="ECO:0000313" key="2">
    <source>
        <dbReference type="Proteomes" id="UP000823631"/>
    </source>
</evidence>
<organism evidence="1 2">
    <name type="scientific">Candidatus Avisuccinivibrio stercorigallinarum</name>
    <dbReference type="NCBI Taxonomy" id="2840704"/>
    <lineage>
        <taxon>Bacteria</taxon>
        <taxon>Pseudomonadati</taxon>
        <taxon>Pseudomonadota</taxon>
        <taxon>Gammaproteobacteria</taxon>
        <taxon>Aeromonadales</taxon>
        <taxon>Succinivibrionaceae</taxon>
        <taxon>Succinivibrionaceae incertae sedis</taxon>
        <taxon>Candidatus Avisuccinivibrio</taxon>
    </lineage>
</organism>
<comment type="caution">
    <text evidence="1">The sequence shown here is derived from an EMBL/GenBank/DDBJ whole genome shotgun (WGS) entry which is preliminary data.</text>
</comment>
<reference evidence="1" key="2">
    <citation type="journal article" date="2021" name="PeerJ">
        <title>Extensive microbial diversity within the chicken gut microbiome revealed by metagenomics and culture.</title>
        <authorList>
            <person name="Gilroy R."/>
            <person name="Ravi A."/>
            <person name="Getino M."/>
            <person name="Pursley I."/>
            <person name="Horton D.L."/>
            <person name="Alikhan N.F."/>
            <person name="Baker D."/>
            <person name="Gharbi K."/>
            <person name="Hall N."/>
            <person name="Watson M."/>
            <person name="Adriaenssens E.M."/>
            <person name="Foster-Nyarko E."/>
            <person name="Jarju S."/>
            <person name="Secka A."/>
            <person name="Antonio M."/>
            <person name="Oren A."/>
            <person name="Chaudhuri R.R."/>
            <person name="La Ragione R."/>
            <person name="Hildebrand F."/>
            <person name="Pallen M.J."/>
        </authorList>
    </citation>
    <scope>NUCLEOTIDE SEQUENCE</scope>
    <source>
        <strain evidence="1">17213</strain>
    </source>
</reference>
<proteinExistence type="predicted"/>
<protein>
    <submittedName>
        <fullName evidence="1">Uncharacterized protein</fullName>
    </submittedName>
</protein>
<dbReference type="AlphaFoldDB" id="A0A9D9D901"/>
<dbReference type="EMBL" id="JADINH010000059">
    <property type="protein sequence ID" value="MBO8415331.1"/>
    <property type="molecule type" value="Genomic_DNA"/>
</dbReference>
<gene>
    <name evidence="1" type="ORF">IAB19_02995</name>
</gene>
<dbReference type="Proteomes" id="UP000823631">
    <property type="component" value="Unassembled WGS sequence"/>
</dbReference>
<accession>A0A9D9D901</accession>
<name>A0A9D9D901_9GAMM</name>
<reference evidence="1" key="1">
    <citation type="submission" date="2020-10" db="EMBL/GenBank/DDBJ databases">
        <authorList>
            <person name="Gilroy R."/>
        </authorList>
    </citation>
    <scope>NUCLEOTIDE SEQUENCE</scope>
    <source>
        <strain evidence="1">17213</strain>
    </source>
</reference>